<feature type="compositionally biased region" description="Polar residues" evidence="1">
    <location>
        <begin position="173"/>
        <end position="193"/>
    </location>
</feature>
<comment type="caution">
    <text evidence="2">The sequence shown here is derived from an EMBL/GenBank/DDBJ whole genome shotgun (WGS) entry which is preliminary data.</text>
</comment>
<feature type="region of interest" description="Disordered" evidence="1">
    <location>
        <begin position="437"/>
        <end position="503"/>
    </location>
</feature>
<feature type="compositionally biased region" description="Basic and acidic residues" evidence="1">
    <location>
        <begin position="219"/>
        <end position="231"/>
    </location>
</feature>
<gene>
    <name evidence="2" type="ORF">FSARC_3929</name>
</gene>
<name>A0A8H4U2Y4_9HYPO</name>
<feature type="compositionally biased region" description="Basic and acidic residues" evidence="1">
    <location>
        <begin position="311"/>
        <end position="325"/>
    </location>
</feature>
<accession>A0A8H4U2Y4</accession>
<sequence>MEATTPPAEIRLVSSDAVAHVSPLVSAHLVPEHTYQQDTSLTASSISNEQVYVHPGPGSLDADGTRGVQAQNYGSLGSGNVQGLESIDHRLATHQGDDLPVSTSQGNPCYGDSNAPTNVTSAIRPLKQNPSPETSTSQPSTKEFSGGPLVENLLGNRLDHSVLSLSPSAASPTYQDTRTCTSVPISRSRNGASLPSPPEGDPGGRGVREASGLPLPSPEEEKSSPSQEEARAWQGLPDPSSDDIPNSIGLHLRETSNFFHDQETSRDDASSKEEHDAPDSHAADSDIELLDADDLAQTVSEADTDDEGIEEPLHGSVDDANDSGRPRLRFADSFPPAPYNHLHTEDEGYAIEIDDDSRSNGFIESSQIGDNGDTAEADDDPNHEEEEIVETSDEEDNDISNDLARRFACSKLDSDAESGGFESDADAGSIAVAFRGGQQNFSPFSDEEDSSDDSIYQEDSDEEMEEEEAGYLSGSLASDDEPMGHGPSSMSNSPLSQTRFSKKSANTIHRVPCLRLKITDLVLYRSGGLNLTRRWTGIEMRDIPRLDSPVITIEVSQNLCEKPLLMRVVRFQPRDGDITARYWTDCLLGKETLKKKELAIYCLDSIYNTAEEVRKYTIDNALPAFIHTIRGGCESEPENESIIRTYLTALDRYLNLHTLQRSDKKLSWEDEKEVGIFGNLFILWCAIQHTVGSLYIQGNETLGMLPETEDESYPLYGKVSVPRMVVAQFDNLNYNEVLERYKEKLLKDIDWLFGQDKNRWWFTIYLLRYSIPAFVESLHESCNNILTHWHYYNCNKWPGRKSTDDKRSAHFESLEPEYADLIRQTRKNPEVKKHLSYWKQYKEDNGKVENLTLKEYAGSTSYTGRQDKFDWDHSLYWVAQMFEKDWYSHPTYQREAHSRWCRR</sequence>
<evidence type="ECO:0000313" key="3">
    <source>
        <dbReference type="Proteomes" id="UP000622797"/>
    </source>
</evidence>
<dbReference type="AlphaFoldDB" id="A0A8H4U2Y4"/>
<protein>
    <submittedName>
        <fullName evidence="2">Uncharacterized protein</fullName>
    </submittedName>
</protein>
<dbReference type="PANTHER" id="PTHR35392">
    <property type="entry name" value="ZN(II)2CYS6 TRANSCRIPTION FACTOR (EUROFUNG)-RELATED-RELATED"/>
    <property type="match status" value="1"/>
</dbReference>
<feature type="compositionally biased region" description="Polar residues" evidence="1">
    <location>
        <begin position="359"/>
        <end position="369"/>
    </location>
</feature>
<evidence type="ECO:0000313" key="2">
    <source>
        <dbReference type="EMBL" id="KAF4968712.1"/>
    </source>
</evidence>
<reference evidence="2" key="1">
    <citation type="journal article" date="2020" name="BMC Genomics">
        <title>Correction to: Identification and distribution of gene clusters required for synthesis of sphingolipid metabolism inhibitors in diverse species of the filamentous fungus Fusarium.</title>
        <authorList>
            <person name="Kim H.S."/>
            <person name="Lohmar J.M."/>
            <person name="Busman M."/>
            <person name="Brown D.W."/>
            <person name="Naumann T.A."/>
            <person name="Divon H.H."/>
            <person name="Lysoe E."/>
            <person name="Uhlig S."/>
            <person name="Proctor R.H."/>
        </authorList>
    </citation>
    <scope>NUCLEOTIDE SEQUENCE</scope>
    <source>
        <strain evidence="2">NRRL 20472</strain>
    </source>
</reference>
<feature type="compositionally biased region" description="Low complexity" evidence="1">
    <location>
        <begin position="130"/>
        <end position="141"/>
    </location>
</feature>
<organism evidence="2 3">
    <name type="scientific">Fusarium sarcochroum</name>
    <dbReference type="NCBI Taxonomy" id="1208366"/>
    <lineage>
        <taxon>Eukaryota</taxon>
        <taxon>Fungi</taxon>
        <taxon>Dikarya</taxon>
        <taxon>Ascomycota</taxon>
        <taxon>Pezizomycotina</taxon>
        <taxon>Sordariomycetes</taxon>
        <taxon>Hypocreomycetidae</taxon>
        <taxon>Hypocreales</taxon>
        <taxon>Nectriaceae</taxon>
        <taxon>Fusarium</taxon>
        <taxon>Fusarium lateritium species complex</taxon>
    </lineage>
</organism>
<dbReference type="OrthoDB" id="5362630at2759"/>
<keyword evidence="3" id="KW-1185">Reference proteome</keyword>
<evidence type="ECO:0000256" key="1">
    <source>
        <dbReference type="SAM" id="MobiDB-lite"/>
    </source>
</evidence>
<dbReference type="Proteomes" id="UP000622797">
    <property type="component" value="Unassembled WGS sequence"/>
</dbReference>
<feature type="region of interest" description="Disordered" evidence="1">
    <location>
        <begin position="95"/>
        <end position="152"/>
    </location>
</feature>
<feature type="compositionally biased region" description="Basic and acidic residues" evidence="1">
    <location>
        <begin position="260"/>
        <end position="284"/>
    </location>
</feature>
<feature type="region of interest" description="Disordered" evidence="1">
    <location>
        <begin position="166"/>
        <end position="402"/>
    </location>
</feature>
<reference evidence="2" key="2">
    <citation type="submission" date="2020-05" db="EMBL/GenBank/DDBJ databases">
        <authorList>
            <person name="Kim H.-S."/>
            <person name="Proctor R.H."/>
            <person name="Brown D.W."/>
        </authorList>
    </citation>
    <scope>NUCLEOTIDE SEQUENCE</scope>
    <source>
        <strain evidence="2">NRRL 20472</strain>
    </source>
</reference>
<feature type="compositionally biased region" description="Acidic residues" evidence="1">
    <location>
        <begin position="445"/>
        <end position="469"/>
    </location>
</feature>
<feature type="compositionally biased region" description="Polar residues" evidence="1">
    <location>
        <begin position="488"/>
        <end position="503"/>
    </location>
</feature>
<feature type="compositionally biased region" description="Acidic residues" evidence="1">
    <location>
        <begin position="285"/>
        <end position="294"/>
    </location>
</feature>
<dbReference type="EMBL" id="JABEXW010000189">
    <property type="protein sequence ID" value="KAF4968712.1"/>
    <property type="molecule type" value="Genomic_DNA"/>
</dbReference>
<proteinExistence type="predicted"/>
<dbReference type="InterPro" id="IPR052973">
    <property type="entry name" value="Fungal_sec-metab_reg_TF"/>
</dbReference>
<dbReference type="PANTHER" id="PTHR35392:SF3">
    <property type="entry name" value="ZN(2)-C6 FUNGAL-TYPE DOMAIN-CONTAINING PROTEIN"/>
    <property type="match status" value="1"/>
</dbReference>
<feature type="compositionally biased region" description="Acidic residues" evidence="1">
    <location>
        <begin position="373"/>
        <end position="399"/>
    </location>
</feature>